<dbReference type="EMBL" id="CP064942">
    <property type="protein sequence ID" value="QPH53577.1"/>
    <property type="molecule type" value="Genomic_DNA"/>
</dbReference>
<keyword evidence="1" id="KW-1133">Transmembrane helix</keyword>
<dbReference type="RefSeq" id="WP_196102786.1">
    <property type="nucleotide sequence ID" value="NZ_CP064942.1"/>
</dbReference>
<protein>
    <submittedName>
        <fullName evidence="2">Uncharacterized protein</fullName>
    </submittedName>
</protein>
<organism evidence="2 3">
    <name type="scientific">Pontivivens ytuae</name>
    <dbReference type="NCBI Taxonomy" id="2789856"/>
    <lineage>
        <taxon>Bacteria</taxon>
        <taxon>Pseudomonadati</taxon>
        <taxon>Pseudomonadota</taxon>
        <taxon>Alphaproteobacteria</taxon>
        <taxon>Rhodobacterales</taxon>
        <taxon>Paracoccaceae</taxon>
        <taxon>Pontivivens</taxon>
    </lineage>
</organism>
<dbReference type="AlphaFoldDB" id="A0A7S9LQW9"/>
<sequence>MRIKLLWQIVTVLVLLNAALVANGLFVADRVPPLSETALIGATSKLDGQVQMALAAAIAALFWPRKGLALRPALANAIGGGLLAAFGVAWILSNLPLEYHAALVAGRGGTENLVDPALIEEAARIFGAVNVVVIAVPLICLSLAAFTRFARRDAHG</sequence>
<evidence type="ECO:0000313" key="2">
    <source>
        <dbReference type="EMBL" id="QPH53577.1"/>
    </source>
</evidence>
<feature type="transmembrane region" description="Helical" evidence="1">
    <location>
        <begin position="48"/>
        <end position="64"/>
    </location>
</feature>
<name>A0A7S9LQW9_9RHOB</name>
<accession>A0A7S9LQW9</accession>
<feature type="transmembrane region" description="Helical" evidence="1">
    <location>
        <begin position="73"/>
        <end position="92"/>
    </location>
</feature>
<gene>
    <name evidence="2" type="ORF">I0K15_17620</name>
</gene>
<keyword evidence="1" id="KW-0472">Membrane</keyword>
<evidence type="ECO:0000313" key="3">
    <source>
        <dbReference type="Proteomes" id="UP000594800"/>
    </source>
</evidence>
<keyword evidence="1" id="KW-0812">Transmembrane</keyword>
<reference evidence="2 3" key="1">
    <citation type="submission" date="2020-11" db="EMBL/GenBank/DDBJ databases">
        <title>Description of Pontivivens ytuae sp. nov. isolated from deep sea sediment of Mariana Trench.</title>
        <authorList>
            <person name="Wang Z."/>
            <person name="Sun Q.-L."/>
            <person name="Xu X.-D."/>
            <person name="Tang Y.-Z."/>
            <person name="Zhang J."/>
        </authorList>
    </citation>
    <scope>NUCLEOTIDE SEQUENCE [LARGE SCALE GENOMIC DNA]</scope>
    <source>
        <strain evidence="2 3">MT2928</strain>
    </source>
</reference>
<keyword evidence="3" id="KW-1185">Reference proteome</keyword>
<dbReference type="KEGG" id="poz:I0K15_17620"/>
<proteinExistence type="predicted"/>
<dbReference type="Proteomes" id="UP000594800">
    <property type="component" value="Chromosome"/>
</dbReference>
<feature type="transmembrane region" description="Helical" evidence="1">
    <location>
        <begin position="125"/>
        <end position="146"/>
    </location>
</feature>
<evidence type="ECO:0000256" key="1">
    <source>
        <dbReference type="SAM" id="Phobius"/>
    </source>
</evidence>